<dbReference type="Pfam" id="PF00589">
    <property type="entry name" value="Phage_integrase"/>
    <property type="match status" value="1"/>
</dbReference>
<dbReference type="OrthoDB" id="9785687at2"/>
<evidence type="ECO:0000256" key="1">
    <source>
        <dbReference type="ARBA" id="ARBA00023125"/>
    </source>
</evidence>
<dbReference type="GO" id="GO:0003677">
    <property type="term" value="F:DNA binding"/>
    <property type="evidence" value="ECO:0007669"/>
    <property type="project" value="UniProtKB-UniRule"/>
</dbReference>
<dbReference type="PATRIC" id="fig|1209989.3.peg.1277"/>
<dbReference type="Proteomes" id="UP000010802">
    <property type="component" value="Chromosome"/>
</dbReference>
<dbReference type="GO" id="GO:0006310">
    <property type="term" value="P:DNA recombination"/>
    <property type="evidence" value="ECO:0007669"/>
    <property type="project" value="UniProtKB-KW"/>
</dbReference>
<dbReference type="Gene3D" id="1.10.150.130">
    <property type="match status" value="1"/>
</dbReference>
<dbReference type="SUPFAM" id="SSF56349">
    <property type="entry name" value="DNA breaking-rejoining enzymes"/>
    <property type="match status" value="1"/>
</dbReference>
<dbReference type="Gene3D" id="1.10.443.10">
    <property type="entry name" value="Intergrase catalytic core"/>
    <property type="match status" value="1"/>
</dbReference>
<proteinExistence type="predicted"/>
<evidence type="ECO:0000256" key="2">
    <source>
        <dbReference type="ARBA" id="ARBA00023172"/>
    </source>
</evidence>
<dbReference type="GO" id="GO:0015074">
    <property type="term" value="P:DNA integration"/>
    <property type="evidence" value="ECO:0007669"/>
    <property type="project" value="InterPro"/>
</dbReference>
<dbReference type="InterPro" id="IPR044068">
    <property type="entry name" value="CB"/>
</dbReference>
<dbReference type="EMBL" id="HF563609">
    <property type="protein sequence ID" value="CCP25886.1"/>
    <property type="molecule type" value="Genomic_DNA"/>
</dbReference>
<sequence>MWKKHLKMFLLYKKAQGLAERTLQDYEYNIGLFFKAYPNALKDDERLEMAVLEYFSSIGHLAPATFNSRRKNLNTFFLWLKDEKGIIEQNPICHIKRRKEEKLPRASDEETLAKLLKAPDITTFAGLRDYALIVLTLDTGIRPGEAFGLLKKDFDLETGQIEIPAEVAKTRTRRILPILPQTVLAIAELIQSRHKYWPDTVPVFCTENGGKLGKNQWGRRMIEYGEKIGKKVTPYQLRHSFALLFLRNKGSAFHLQQMLGHTTMEMTEKYVYLSKSDVDEVHYTASPLNKLMPMKKE</sequence>
<organism evidence="6 7">
    <name type="scientific">Tepidanaerobacter acetatoxydans (strain DSM 21804 / JCM 16047 / Re1)</name>
    <dbReference type="NCBI Taxonomy" id="1209989"/>
    <lineage>
        <taxon>Bacteria</taxon>
        <taxon>Bacillati</taxon>
        <taxon>Bacillota</taxon>
        <taxon>Clostridia</taxon>
        <taxon>Thermosediminibacterales</taxon>
        <taxon>Tepidanaerobacteraceae</taxon>
        <taxon>Tepidanaerobacter</taxon>
    </lineage>
</organism>
<dbReference type="PROSITE" id="PS51898">
    <property type="entry name" value="TYR_RECOMBINASE"/>
    <property type="match status" value="1"/>
</dbReference>
<evidence type="ECO:0000256" key="3">
    <source>
        <dbReference type="PROSITE-ProRule" id="PRU01248"/>
    </source>
</evidence>
<dbReference type="eggNOG" id="COG4974">
    <property type="taxonomic scope" value="Bacteria"/>
</dbReference>
<dbReference type="InterPro" id="IPR011010">
    <property type="entry name" value="DNA_brk_join_enz"/>
</dbReference>
<evidence type="ECO:0000259" key="4">
    <source>
        <dbReference type="PROSITE" id="PS51898"/>
    </source>
</evidence>
<feature type="domain" description="Core-binding (CB)" evidence="5">
    <location>
        <begin position="1"/>
        <end position="81"/>
    </location>
</feature>
<dbReference type="PROSITE" id="PS51900">
    <property type="entry name" value="CB"/>
    <property type="match status" value="1"/>
</dbReference>
<dbReference type="CDD" id="cd00397">
    <property type="entry name" value="DNA_BRE_C"/>
    <property type="match status" value="1"/>
</dbReference>
<dbReference type="AlphaFoldDB" id="F4LSE5"/>
<keyword evidence="2" id="KW-0233">DNA recombination</keyword>
<dbReference type="KEGG" id="tep:TepRe1_1065"/>
<dbReference type="InterPro" id="IPR002104">
    <property type="entry name" value="Integrase_catalytic"/>
</dbReference>
<keyword evidence="1 3" id="KW-0238">DNA-binding</keyword>
<dbReference type="InterPro" id="IPR050090">
    <property type="entry name" value="Tyrosine_recombinase_XerCD"/>
</dbReference>
<accession>L0RY89</accession>
<gene>
    <name evidence="6" type="ordered locus">TEPIRE1_1164</name>
</gene>
<dbReference type="KEGG" id="tae:TepiRe1_1164"/>
<reference evidence="7" key="1">
    <citation type="journal article" date="2013" name="Genome Announc.">
        <title>First genome sequence of a syntrophic acetate-oxidizing bacterium, Tepidanaerobacter acetatoxydans strain Re1.</title>
        <authorList>
            <person name="Manzoor S."/>
            <person name="Bongcam-Rudloff E."/>
            <person name="Schnurer A."/>
            <person name="Muller B."/>
        </authorList>
    </citation>
    <scope>NUCLEOTIDE SEQUENCE [LARGE SCALE GENOMIC DNA]</scope>
    <source>
        <strain evidence="7">Re1</strain>
    </source>
</reference>
<dbReference type="InterPro" id="IPR013762">
    <property type="entry name" value="Integrase-like_cat_sf"/>
</dbReference>
<name>F4LSE5_TEPAE</name>
<keyword evidence="7" id="KW-1185">Reference proteome</keyword>
<evidence type="ECO:0000313" key="7">
    <source>
        <dbReference type="Proteomes" id="UP000010802"/>
    </source>
</evidence>
<evidence type="ECO:0000259" key="5">
    <source>
        <dbReference type="PROSITE" id="PS51900"/>
    </source>
</evidence>
<dbReference type="RefSeq" id="WP_013778134.1">
    <property type="nucleotide sequence ID" value="NC_015519.1"/>
</dbReference>
<dbReference type="STRING" id="1209989.TepRe1_1065"/>
<dbReference type="InterPro" id="IPR010998">
    <property type="entry name" value="Integrase_recombinase_N"/>
</dbReference>
<protein>
    <submittedName>
        <fullName evidence="6">Integrase family protein</fullName>
    </submittedName>
</protein>
<evidence type="ECO:0000313" key="6">
    <source>
        <dbReference type="EMBL" id="CCP25886.1"/>
    </source>
</evidence>
<dbReference type="PANTHER" id="PTHR30349">
    <property type="entry name" value="PHAGE INTEGRASE-RELATED"/>
    <property type="match status" value="1"/>
</dbReference>
<feature type="domain" description="Tyr recombinase" evidence="4">
    <location>
        <begin position="102"/>
        <end position="283"/>
    </location>
</feature>
<accession>F4LSE5</accession>
<dbReference type="HOGENOM" id="CLU_027562_9_2_9"/>